<evidence type="ECO:0000313" key="2">
    <source>
        <dbReference type="EMBL" id="KKW42011.1"/>
    </source>
</evidence>
<gene>
    <name evidence="2" type="ORF">UY92_C0011G0033</name>
</gene>
<keyword evidence="1" id="KW-0472">Membrane</keyword>
<name>A0A0G1YFI8_9BACT</name>
<dbReference type="AlphaFoldDB" id="A0A0G1YFI8"/>
<protein>
    <submittedName>
        <fullName evidence="2">Uncharacterized protein</fullName>
    </submittedName>
</protein>
<evidence type="ECO:0000256" key="1">
    <source>
        <dbReference type="SAM" id="Phobius"/>
    </source>
</evidence>
<accession>A0A0G1YFI8</accession>
<reference evidence="2 3" key="1">
    <citation type="journal article" date="2015" name="Nature">
        <title>rRNA introns, odd ribosomes, and small enigmatic genomes across a large radiation of phyla.</title>
        <authorList>
            <person name="Brown C.T."/>
            <person name="Hug L.A."/>
            <person name="Thomas B.C."/>
            <person name="Sharon I."/>
            <person name="Castelle C.J."/>
            <person name="Singh A."/>
            <person name="Wilkins M.J."/>
            <person name="Williams K.H."/>
            <person name="Banfield J.F."/>
        </authorList>
    </citation>
    <scope>NUCLEOTIDE SEQUENCE [LARGE SCALE GENOMIC DNA]</scope>
</reference>
<sequence>MGTSSWRGIVTACVLLGMALVMVFTRLGRGGSAESVDACTLACAHVAACGGCIKNHDGACVSASQCHRNCASEAERRVAMCVAGLSTCDPGAISRCFESLETEPLSGSD</sequence>
<comment type="caution">
    <text evidence="2">The sequence shown here is derived from an EMBL/GenBank/DDBJ whole genome shotgun (WGS) entry which is preliminary data.</text>
</comment>
<dbReference type="Proteomes" id="UP000033870">
    <property type="component" value="Unassembled WGS sequence"/>
</dbReference>
<keyword evidence="1" id="KW-1133">Transmembrane helix</keyword>
<dbReference type="EMBL" id="LCRX01000011">
    <property type="protein sequence ID" value="KKW42011.1"/>
    <property type="molecule type" value="Genomic_DNA"/>
</dbReference>
<proteinExistence type="predicted"/>
<keyword evidence="1" id="KW-0812">Transmembrane</keyword>
<organism evidence="2 3">
    <name type="scientific">Candidatus Magasanikbacteria bacterium GW2011_GWA2_56_11</name>
    <dbReference type="NCBI Taxonomy" id="1619044"/>
    <lineage>
        <taxon>Bacteria</taxon>
        <taxon>Candidatus Magasanikiibacteriota</taxon>
    </lineage>
</organism>
<evidence type="ECO:0000313" key="3">
    <source>
        <dbReference type="Proteomes" id="UP000033870"/>
    </source>
</evidence>
<feature type="transmembrane region" description="Helical" evidence="1">
    <location>
        <begin position="6"/>
        <end position="25"/>
    </location>
</feature>